<dbReference type="EMBL" id="CP002452">
    <property type="protein sequence ID" value="ADV46148.1"/>
    <property type="molecule type" value="Genomic_DNA"/>
</dbReference>
<dbReference type="PANTHER" id="PTHR33713">
    <property type="entry name" value="ANTITOXIN YAFN-RELATED"/>
    <property type="match status" value="1"/>
</dbReference>
<dbReference type="KEGG" id="nsa:Nitsa_0888"/>
<dbReference type="RefSeq" id="WP_013553842.1">
    <property type="nucleotide sequence ID" value="NC_014935.1"/>
</dbReference>
<dbReference type="PANTHER" id="PTHR33713:SF10">
    <property type="entry name" value="ANTITOXIN YAFN"/>
    <property type="match status" value="1"/>
</dbReference>
<dbReference type="eggNOG" id="COG2161">
    <property type="taxonomic scope" value="Bacteria"/>
</dbReference>
<proteinExistence type="inferred from homology"/>
<protein>
    <recommendedName>
        <fullName evidence="2">Antitoxin</fullName>
    </recommendedName>
</protein>
<evidence type="ECO:0000313" key="4">
    <source>
        <dbReference type="Proteomes" id="UP000008633"/>
    </source>
</evidence>
<dbReference type="Proteomes" id="UP000008633">
    <property type="component" value="Chromosome"/>
</dbReference>
<dbReference type="NCBIfam" id="TIGR01552">
    <property type="entry name" value="phd_fam"/>
    <property type="match status" value="1"/>
</dbReference>
<dbReference type="Gene3D" id="3.40.1620.10">
    <property type="entry name" value="YefM-like domain"/>
    <property type="match status" value="1"/>
</dbReference>
<evidence type="ECO:0000256" key="1">
    <source>
        <dbReference type="ARBA" id="ARBA00009981"/>
    </source>
</evidence>
<dbReference type="InterPro" id="IPR051405">
    <property type="entry name" value="phD/YefM_antitoxin"/>
</dbReference>
<organism evidence="3 4">
    <name type="scientific">Nitratifractor salsuginis (strain DSM 16511 / JCM 12458 / E9I37-1)</name>
    <dbReference type="NCBI Taxonomy" id="749222"/>
    <lineage>
        <taxon>Bacteria</taxon>
        <taxon>Pseudomonadati</taxon>
        <taxon>Campylobacterota</taxon>
        <taxon>Epsilonproteobacteria</taxon>
        <taxon>Campylobacterales</taxon>
        <taxon>Sulfurovaceae</taxon>
        <taxon>Nitratifractor</taxon>
    </lineage>
</organism>
<comment type="similarity">
    <text evidence="1 2">Belongs to the phD/YefM antitoxin family.</text>
</comment>
<evidence type="ECO:0000313" key="3">
    <source>
        <dbReference type="EMBL" id="ADV46148.1"/>
    </source>
</evidence>
<dbReference type="InterPro" id="IPR036165">
    <property type="entry name" value="YefM-like_sf"/>
</dbReference>
<dbReference type="Pfam" id="PF02604">
    <property type="entry name" value="PhdYeFM_antitox"/>
    <property type="match status" value="1"/>
</dbReference>
<dbReference type="STRING" id="749222.Nitsa_0888"/>
<dbReference type="SUPFAM" id="SSF143120">
    <property type="entry name" value="YefM-like"/>
    <property type="match status" value="1"/>
</dbReference>
<dbReference type="OrthoDB" id="5297687at2"/>
<keyword evidence="4" id="KW-1185">Reference proteome</keyword>
<name>E6X2T2_NITSE</name>
<dbReference type="HOGENOM" id="CLU_171850_1_0_7"/>
<dbReference type="InterPro" id="IPR006442">
    <property type="entry name" value="Antitoxin_Phd/YefM"/>
</dbReference>
<dbReference type="AlphaFoldDB" id="E6X2T2"/>
<accession>E6X2T2</accession>
<comment type="function">
    <text evidence="2">Antitoxin component of a type II toxin-antitoxin (TA) system.</text>
</comment>
<gene>
    <name evidence="3" type="ordered locus">Nitsa_0888</name>
</gene>
<reference evidence="4" key="2">
    <citation type="submission" date="2011-01" db="EMBL/GenBank/DDBJ databases">
        <title>The complete genome of Nitratifractor salsuginis DSM 16511.</title>
        <authorList>
            <consortium name="US DOE Joint Genome Institute (JGI-PGF)"/>
            <person name="Lucas S."/>
            <person name="Copeland A."/>
            <person name="Lapidus A."/>
            <person name="Bruce D."/>
            <person name="Goodwin L."/>
            <person name="Pitluck S."/>
            <person name="Kyrpides N."/>
            <person name="Mavromatis K."/>
            <person name="Ivanova N."/>
            <person name="Mikhailova N."/>
            <person name="Zeytun A."/>
            <person name="Detter J.C."/>
            <person name="Tapia R."/>
            <person name="Han C."/>
            <person name="Land M."/>
            <person name="Hauser L."/>
            <person name="Markowitz V."/>
            <person name="Cheng J.-F."/>
            <person name="Hugenholtz P."/>
            <person name="Woyke T."/>
            <person name="Wu D."/>
            <person name="Tindall B."/>
            <person name="Schuetze A."/>
            <person name="Brambilla E."/>
            <person name="Klenk H.-P."/>
            <person name="Eisen J.A."/>
        </authorList>
    </citation>
    <scope>NUCLEOTIDE SEQUENCE [LARGE SCALE GENOMIC DNA]</scope>
    <source>
        <strain evidence="4">DSM 16511 / JCM 12458 / E9I37-1</strain>
    </source>
</reference>
<reference evidence="3 4" key="1">
    <citation type="journal article" date="2011" name="Stand. Genomic Sci.">
        <title>Complete genome sequence of Nitratifractor salsuginis type strain (E9I37-1).</title>
        <authorList>
            <person name="Anderson I."/>
            <person name="Sikorski J."/>
            <person name="Zeytun A."/>
            <person name="Nolan M."/>
            <person name="Lapidus A."/>
            <person name="Lucas S."/>
            <person name="Hammon N."/>
            <person name="Deshpande S."/>
            <person name="Cheng J.F."/>
            <person name="Tapia R."/>
            <person name="Han C."/>
            <person name="Goodwin L."/>
            <person name="Pitluck S."/>
            <person name="Liolios K."/>
            <person name="Pagani I."/>
            <person name="Ivanova N."/>
            <person name="Huntemann M."/>
            <person name="Mavromatis K."/>
            <person name="Ovchinikova G."/>
            <person name="Pati A."/>
            <person name="Chen A."/>
            <person name="Palaniappan K."/>
            <person name="Land M."/>
            <person name="Hauser L."/>
            <person name="Brambilla E.M."/>
            <person name="Ngatchou-Djao O.D."/>
            <person name="Rohde M."/>
            <person name="Tindall B.J."/>
            <person name="Goker M."/>
            <person name="Detter J.C."/>
            <person name="Woyke T."/>
            <person name="Bristow J."/>
            <person name="Eisen J.A."/>
            <person name="Markowitz V."/>
            <person name="Hugenholtz P."/>
            <person name="Klenk H.P."/>
            <person name="Kyrpides N.C."/>
        </authorList>
    </citation>
    <scope>NUCLEOTIDE SEQUENCE [LARGE SCALE GENOMIC DNA]</scope>
    <source>
        <strain evidence="4">DSM 16511 / JCM 12458 / E9I37-1</strain>
    </source>
</reference>
<evidence type="ECO:0000256" key="2">
    <source>
        <dbReference type="RuleBase" id="RU362080"/>
    </source>
</evidence>
<sequence>MTEVLANYTADISELKQNPCELIKRAEGQAVAILHHNRPSAYLLPAELYEQMIDILEDYALTQELKKRLNDEEKPITVKLDEL</sequence>